<dbReference type="PANTHER" id="PTHR31339">
    <property type="entry name" value="PECTIN LYASE-RELATED"/>
    <property type="match status" value="1"/>
</dbReference>
<dbReference type="InterPro" id="IPR012334">
    <property type="entry name" value="Pectin_lyas_fold"/>
</dbReference>
<keyword evidence="1" id="KW-0472">Membrane</keyword>
<evidence type="ECO:0008006" key="4">
    <source>
        <dbReference type="Google" id="ProtNLM"/>
    </source>
</evidence>
<gene>
    <name evidence="2" type="ORF">GOP47_0002855</name>
</gene>
<feature type="transmembrane region" description="Helical" evidence="1">
    <location>
        <begin position="21"/>
        <end position="40"/>
    </location>
</feature>
<proteinExistence type="predicted"/>
<accession>A0A9D4VCV0</accession>
<dbReference type="OrthoDB" id="187139at2759"/>
<name>A0A9D4VCV0_ADICA</name>
<dbReference type="Gene3D" id="2.160.20.10">
    <property type="entry name" value="Single-stranded right-handed beta-helix, Pectin lyase-like"/>
    <property type="match status" value="1"/>
</dbReference>
<comment type="caution">
    <text evidence="2">The sequence shown here is derived from an EMBL/GenBank/DDBJ whole genome shotgun (WGS) entry which is preliminary data.</text>
</comment>
<evidence type="ECO:0000256" key="1">
    <source>
        <dbReference type="SAM" id="Phobius"/>
    </source>
</evidence>
<organism evidence="2 3">
    <name type="scientific">Adiantum capillus-veneris</name>
    <name type="common">Maidenhair fern</name>
    <dbReference type="NCBI Taxonomy" id="13818"/>
    <lineage>
        <taxon>Eukaryota</taxon>
        <taxon>Viridiplantae</taxon>
        <taxon>Streptophyta</taxon>
        <taxon>Embryophyta</taxon>
        <taxon>Tracheophyta</taxon>
        <taxon>Polypodiopsida</taxon>
        <taxon>Polypodiidae</taxon>
        <taxon>Polypodiales</taxon>
        <taxon>Pteridineae</taxon>
        <taxon>Pteridaceae</taxon>
        <taxon>Vittarioideae</taxon>
        <taxon>Adiantum</taxon>
    </lineage>
</organism>
<dbReference type="PANTHER" id="PTHR31339:SF44">
    <property type="entry name" value="PECTIN LYASE-LIKE SUPERFAMILY PROTEIN"/>
    <property type="match status" value="1"/>
</dbReference>
<keyword evidence="3" id="KW-1185">Reference proteome</keyword>
<evidence type="ECO:0000313" key="2">
    <source>
        <dbReference type="EMBL" id="KAI5083112.1"/>
    </source>
</evidence>
<dbReference type="InterPro" id="IPR011050">
    <property type="entry name" value="Pectin_lyase_fold/virulence"/>
</dbReference>
<dbReference type="SUPFAM" id="SSF51126">
    <property type="entry name" value="Pectin lyase-like"/>
    <property type="match status" value="1"/>
</dbReference>
<keyword evidence="1" id="KW-0812">Transmembrane</keyword>
<protein>
    <recommendedName>
        <fullName evidence="4">Polygalacturonase</fullName>
    </recommendedName>
</protein>
<sequence length="148" mass="16215">MAHFSHQRSQIRRWVTSIRSSHRTWGFALWIFAFISVALWQRNLIVRLASAHNSTQAAFDESVRAIPVLRPHVFNLTQFGAVGDGKTLNTHAFELAVSTITDVASLGGGQLNVPPGVWLTAPFNLTSHMTLFLAAGSVILGTQVSTFS</sequence>
<dbReference type="Proteomes" id="UP000886520">
    <property type="component" value="Chromosome 3"/>
</dbReference>
<dbReference type="AlphaFoldDB" id="A0A9D4VCV0"/>
<dbReference type="EMBL" id="JABFUD020000002">
    <property type="protein sequence ID" value="KAI5083112.1"/>
    <property type="molecule type" value="Genomic_DNA"/>
</dbReference>
<dbReference type="InterPro" id="IPR051801">
    <property type="entry name" value="GH28_Enzymes"/>
</dbReference>
<keyword evidence="1" id="KW-1133">Transmembrane helix</keyword>
<reference evidence="2" key="1">
    <citation type="submission" date="2021-01" db="EMBL/GenBank/DDBJ databases">
        <title>Adiantum capillus-veneris genome.</title>
        <authorList>
            <person name="Fang Y."/>
            <person name="Liao Q."/>
        </authorList>
    </citation>
    <scope>NUCLEOTIDE SEQUENCE</scope>
    <source>
        <strain evidence="2">H3</strain>
        <tissue evidence="2">Leaf</tissue>
    </source>
</reference>
<evidence type="ECO:0000313" key="3">
    <source>
        <dbReference type="Proteomes" id="UP000886520"/>
    </source>
</evidence>